<keyword evidence="1" id="KW-0436">Ligase</keyword>
<dbReference type="InterPro" id="IPR000873">
    <property type="entry name" value="AMP-dep_synth/lig_dom"/>
</dbReference>
<feature type="non-terminal residue" evidence="5">
    <location>
        <position position="1"/>
    </location>
</feature>
<evidence type="ECO:0000256" key="1">
    <source>
        <dbReference type="ARBA" id="ARBA00022598"/>
    </source>
</evidence>
<evidence type="ECO:0000313" key="5">
    <source>
        <dbReference type="EMBL" id="CAL5136055.1"/>
    </source>
</evidence>
<keyword evidence="2" id="KW-0276">Fatty acid metabolism</keyword>
<gene>
    <name evidence="5" type="ORF">CDAUBV1_LOCUS10147</name>
</gene>
<evidence type="ECO:0000313" key="6">
    <source>
        <dbReference type="Proteomes" id="UP001497525"/>
    </source>
</evidence>
<dbReference type="GO" id="GO:0004467">
    <property type="term" value="F:long-chain fatty acid-CoA ligase activity"/>
    <property type="evidence" value="ECO:0007669"/>
    <property type="project" value="UniProtKB-EC"/>
</dbReference>
<evidence type="ECO:0000256" key="2">
    <source>
        <dbReference type="ARBA" id="ARBA00022832"/>
    </source>
</evidence>
<dbReference type="SUPFAM" id="SSF56801">
    <property type="entry name" value="Acetyl-CoA synthetase-like"/>
    <property type="match status" value="1"/>
</dbReference>
<protein>
    <recommendedName>
        <fullName evidence="3">long-chain-fatty-acid--CoA ligase</fullName>
        <ecNumber evidence="3">6.2.1.3</ecNumber>
    </recommendedName>
</protein>
<accession>A0AAV2TG05</accession>
<proteinExistence type="predicted"/>
<dbReference type="Pfam" id="PF00501">
    <property type="entry name" value="AMP-binding"/>
    <property type="match status" value="1"/>
</dbReference>
<dbReference type="InterPro" id="IPR020845">
    <property type="entry name" value="AMP-binding_CS"/>
</dbReference>
<keyword evidence="2" id="KW-0443">Lipid metabolism</keyword>
<sequence length="716" mass="80613">VNMSGVNPSTEPSLLTELLAVIGLREAFRVFLSAVLILAAVYWYNKKFHAKYVQLCPQRENQTILVDAEHGIRVSALHDSENWDRSIVTGYDIFRAGLKLRKNEPYLGVRATVDSPVTWLSYAEVDKRIRMVGAAFTRLLDHKISEMKVVGIYGPNSPEWVITMFACHAYGFVVVPLYDTLGTKALHHICNQVEPAVILCENSSYARRALEWSPKCLKKVIVIKEDSEFKKLCKEEPKAMSFAAILRLGAEYPCEPPKMTSDHLCMICYTSGSTGLPKGVMYTHNSYTNSVMTVTQGLEQVTSVPKRITHYSYLPLAHIYEQLSIVTLTGKGVKIGFRTGDRTTLVPDLRTYQPVHLCTVPRVLMTIHSKTMQRIGSNPVLRWLFQYGIRQQLKNQERGIFTRRGLIDYFLFRPVRKICGGKVELITCSGAPLSPELLDFTRGVFSCPVLEVYGSTEVGGMLSYTVLGDLHAGLAGCVVPGLQVKLADVPEMGLVYSRDKCGEICVKGRTCTTGYYKQPEMTKELFDSDGFMHMGDIGLWTKEGALKIVDRCKNIFKLAQGEYVAPGRIEEIYSSSELVANIFIEGDSMHSFLVAIVEPVFDSVKIRLIREIKKELNNSTSSEEVSRKAQEKVNAMSKEELYNSLKTRRMLLQELTEIGRKFDLKGFEQAKIVYLTAEKFTIENGLLTPTLKISRPNVRRHFASVVKKLYVEAETH</sequence>
<evidence type="ECO:0000259" key="4">
    <source>
        <dbReference type="Pfam" id="PF00501"/>
    </source>
</evidence>
<organism evidence="5 6">
    <name type="scientific">Calicophoron daubneyi</name>
    <name type="common">Rumen fluke</name>
    <name type="synonym">Paramphistomum daubneyi</name>
    <dbReference type="NCBI Taxonomy" id="300641"/>
    <lineage>
        <taxon>Eukaryota</taxon>
        <taxon>Metazoa</taxon>
        <taxon>Spiralia</taxon>
        <taxon>Lophotrochozoa</taxon>
        <taxon>Platyhelminthes</taxon>
        <taxon>Trematoda</taxon>
        <taxon>Digenea</taxon>
        <taxon>Plagiorchiida</taxon>
        <taxon>Pronocephalata</taxon>
        <taxon>Paramphistomoidea</taxon>
        <taxon>Paramphistomidae</taxon>
        <taxon>Calicophoron</taxon>
    </lineage>
</organism>
<dbReference type="EMBL" id="CAXLJL010000279">
    <property type="protein sequence ID" value="CAL5136055.1"/>
    <property type="molecule type" value="Genomic_DNA"/>
</dbReference>
<dbReference type="PANTHER" id="PTHR43272:SF107">
    <property type="entry name" value="LONG-CHAIN-FATTY-ACID--COA LIGASE 5"/>
    <property type="match status" value="1"/>
</dbReference>
<dbReference type="PANTHER" id="PTHR43272">
    <property type="entry name" value="LONG-CHAIN-FATTY-ACID--COA LIGASE"/>
    <property type="match status" value="1"/>
</dbReference>
<name>A0AAV2TG05_CALDB</name>
<dbReference type="Gene3D" id="3.40.50.12780">
    <property type="entry name" value="N-terminal domain of ligase-like"/>
    <property type="match status" value="1"/>
</dbReference>
<dbReference type="InterPro" id="IPR042099">
    <property type="entry name" value="ANL_N_sf"/>
</dbReference>
<dbReference type="AlphaFoldDB" id="A0AAV2TG05"/>
<comment type="caution">
    <text evidence="5">The sequence shown here is derived from an EMBL/GenBank/DDBJ whole genome shotgun (WGS) entry which is preliminary data.</text>
</comment>
<dbReference type="EC" id="6.2.1.3" evidence="3"/>
<dbReference type="GO" id="GO:0016020">
    <property type="term" value="C:membrane"/>
    <property type="evidence" value="ECO:0007669"/>
    <property type="project" value="TreeGrafter"/>
</dbReference>
<dbReference type="PROSITE" id="PS00455">
    <property type="entry name" value="AMP_BINDING"/>
    <property type="match status" value="1"/>
</dbReference>
<reference evidence="5" key="1">
    <citation type="submission" date="2024-06" db="EMBL/GenBank/DDBJ databases">
        <authorList>
            <person name="Liu X."/>
            <person name="Lenzi L."/>
            <person name="Haldenby T S."/>
            <person name="Uol C."/>
        </authorList>
    </citation>
    <scope>NUCLEOTIDE SEQUENCE</scope>
</reference>
<evidence type="ECO:0000256" key="3">
    <source>
        <dbReference type="ARBA" id="ARBA00026121"/>
    </source>
</evidence>
<dbReference type="GO" id="GO:0005783">
    <property type="term" value="C:endoplasmic reticulum"/>
    <property type="evidence" value="ECO:0007669"/>
    <property type="project" value="TreeGrafter"/>
</dbReference>
<feature type="domain" description="AMP-dependent synthetase/ligase" evidence="4">
    <location>
        <begin position="110"/>
        <end position="516"/>
    </location>
</feature>
<dbReference type="Proteomes" id="UP001497525">
    <property type="component" value="Unassembled WGS sequence"/>
</dbReference>